<dbReference type="Pfam" id="PF00078">
    <property type="entry name" value="RVT_1"/>
    <property type="match status" value="1"/>
</dbReference>
<comment type="caution">
    <text evidence="2">The sequence shown here is derived from an EMBL/GenBank/DDBJ whole genome shotgun (WGS) entry which is preliminary data.</text>
</comment>
<gene>
    <name evidence="2" type="primary">pol</name>
    <name evidence="2" type="ORF">AWC38_SpisGene12406</name>
</gene>
<keyword evidence="2" id="KW-0695">RNA-directed DNA polymerase</keyword>
<keyword evidence="2" id="KW-0548">Nucleotidyltransferase</keyword>
<dbReference type="PANTHER" id="PTHR47510">
    <property type="entry name" value="REVERSE TRANSCRIPTASE DOMAIN-CONTAINING PROTEIN"/>
    <property type="match status" value="1"/>
</dbReference>
<dbReference type="InterPro" id="IPR043502">
    <property type="entry name" value="DNA/RNA_pol_sf"/>
</dbReference>
<dbReference type="CDD" id="cd01650">
    <property type="entry name" value="RT_nLTR_like"/>
    <property type="match status" value="1"/>
</dbReference>
<organism evidence="2 3">
    <name type="scientific">Stylophora pistillata</name>
    <name type="common">Smooth cauliflower coral</name>
    <dbReference type="NCBI Taxonomy" id="50429"/>
    <lineage>
        <taxon>Eukaryota</taxon>
        <taxon>Metazoa</taxon>
        <taxon>Cnidaria</taxon>
        <taxon>Anthozoa</taxon>
        <taxon>Hexacorallia</taxon>
        <taxon>Scleractinia</taxon>
        <taxon>Astrocoeniina</taxon>
        <taxon>Pocilloporidae</taxon>
        <taxon>Stylophora</taxon>
    </lineage>
</organism>
<protein>
    <submittedName>
        <fullName evidence="2">RNA-directed DNA polymerase from mobile element jockey</fullName>
    </submittedName>
</protein>
<accession>A0A2B4S2R2</accession>
<dbReference type="PANTHER" id="PTHR47510:SF3">
    <property type="entry name" value="ENDO_EXONUCLEASE_PHOSPHATASE DOMAIN-CONTAINING PROTEIN"/>
    <property type="match status" value="1"/>
</dbReference>
<evidence type="ECO:0000313" key="2">
    <source>
        <dbReference type="EMBL" id="PFX23070.1"/>
    </source>
</evidence>
<evidence type="ECO:0000259" key="1">
    <source>
        <dbReference type="Pfam" id="PF00078"/>
    </source>
</evidence>
<name>A0A2B4S2R2_STYPI</name>
<dbReference type="Proteomes" id="UP000225706">
    <property type="component" value="Unassembled WGS sequence"/>
</dbReference>
<dbReference type="InterPro" id="IPR000477">
    <property type="entry name" value="RT_dom"/>
</dbReference>
<keyword evidence="2" id="KW-0808">Transferase</keyword>
<proteinExistence type="predicted"/>
<dbReference type="AlphaFoldDB" id="A0A2B4S2R2"/>
<dbReference type="SUPFAM" id="SSF56672">
    <property type="entry name" value="DNA/RNA polymerases"/>
    <property type="match status" value="1"/>
</dbReference>
<feature type="domain" description="Reverse transcriptase" evidence="1">
    <location>
        <begin position="341"/>
        <end position="479"/>
    </location>
</feature>
<keyword evidence="3" id="KW-1185">Reference proteome</keyword>
<evidence type="ECO:0000313" key="3">
    <source>
        <dbReference type="Proteomes" id="UP000225706"/>
    </source>
</evidence>
<sequence>MELCLAKNKMGGGPRGSHPLSFEVAVSCPQNVCESGVVSTHLSDHELVYCVRKLNWKRAPSQVKTFRNYAHFNVDAFRKDLKGVTWNSAPGPDGPAIVNDLWHDFKRKFVTIADRHAPLTQRRVRGIDNCPWLNKSIKVTMHQRNYFHKKAIKSNASEDWANYRHFRNRVTNEIRSAKASYNKRLIEESGGDYRLFWKTMKKILPGEKKATSPNIKVDGAISSDKHCIANAFNKFFASAASKLMATLRKTCGHKQRYSVTPACQYPPFNFLEISGEFVMSQLRSLKSGKAVGLDRIPARLLKDSADIVAKPVAFIINTSLRTAQVPSDWKSARVIPLFKKGKADEMDNYRPISILPVLSKVLERAVHIQLYKYLQQNKILSPYQCGFRKYHSTEFAALSFSDNIRRNMDQGQLTGAVFIDLRKAFDTVNHAVLLDKLSNLGILDKEHGWFTDYLSNRTQVVEFQGVTSTSEAVSTGVPQVQKKGKNCRSKSADILTTTLGVPEIDVGLVKIRQQHPVPDSVAD</sequence>
<dbReference type="GO" id="GO:0003964">
    <property type="term" value="F:RNA-directed DNA polymerase activity"/>
    <property type="evidence" value="ECO:0007669"/>
    <property type="project" value="UniProtKB-KW"/>
</dbReference>
<dbReference type="OrthoDB" id="5987902at2759"/>
<dbReference type="EMBL" id="LSMT01000219">
    <property type="protein sequence ID" value="PFX23070.1"/>
    <property type="molecule type" value="Genomic_DNA"/>
</dbReference>
<reference evidence="3" key="1">
    <citation type="journal article" date="2017" name="bioRxiv">
        <title>Comparative analysis of the genomes of Stylophora pistillata and Acropora digitifera provides evidence for extensive differences between species of corals.</title>
        <authorList>
            <person name="Voolstra C.R."/>
            <person name="Li Y."/>
            <person name="Liew Y.J."/>
            <person name="Baumgarten S."/>
            <person name="Zoccola D."/>
            <person name="Flot J.-F."/>
            <person name="Tambutte S."/>
            <person name="Allemand D."/>
            <person name="Aranda M."/>
        </authorList>
    </citation>
    <scope>NUCLEOTIDE SEQUENCE [LARGE SCALE GENOMIC DNA]</scope>
</reference>